<dbReference type="RefSeq" id="WP_132011341.1">
    <property type="nucleotide sequence ID" value="NZ_JABUHM010000019.1"/>
</dbReference>
<keyword evidence="11" id="KW-0080">Bacteriocin transport</keyword>
<keyword evidence="6" id="KW-0645">Protease</keyword>
<gene>
    <name evidence="16" type="ORF">EV146_1186</name>
</gene>
<keyword evidence="7" id="KW-0067">ATP-binding</keyword>
<feature type="transmembrane region" description="Helical" evidence="12">
    <location>
        <begin position="419"/>
        <end position="440"/>
    </location>
</feature>
<keyword evidence="9 12" id="KW-1133">Transmembrane helix</keyword>
<dbReference type="GO" id="GO:0034040">
    <property type="term" value="F:ATPase-coupled lipid transmembrane transporter activity"/>
    <property type="evidence" value="ECO:0007669"/>
    <property type="project" value="TreeGrafter"/>
</dbReference>
<keyword evidence="17" id="KW-1185">Reference proteome</keyword>
<feature type="transmembrane region" description="Helical" evidence="12">
    <location>
        <begin position="391"/>
        <end position="413"/>
    </location>
</feature>
<dbReference type="GO" id="GO:0008234">
    <property type="term" value="F:cysteine-type peptidase activity"/>
    <property type="evidence" value="ECO:0007669"/>
    <property type="project" value="UniProtKB-KW"/>
</dbReference>
<evidence type="ECO:0000256" key="11">
    <source>
        <dbReference type="ARBA" id="ARBA00043264"/>
    </source>
</evidence>
<evidence type="ECO:0000313" key="16">
    <source>
        <dbReference type="EMBL" id="TCN18919.1"/>
    </source>
</evidence>
<evidence type="ECO:0000259" key="15">
    <source>
        <dbReference type="PROSITE" id="PS50990"/>
    </source>
</evidence>
<keyword evidence="5" id="KW-0547">Nucleotide-binding</keyword>
<dbReference type="FunFam" id="3.40.50.300:FF:000221">
    <property type="entry name" value="Multidrug ABC transporter ATP-binding protein"/>
    <property type="match status" value="1"/>
</dbReference>
<dbReference type="InterPro" id="IPR005074">
    <property type="entry name" value="Peptidase_C39"/>
</dbReference>
<dbReference type="Pfam" id="PF00005">
    <property type="entry name" value="ABC_tran"/>
    <property type="match status" value="1"/>
</dbReference>
<evidence type="ECO:0000256" key="2">
    <source>
        <dbReference type="ARBA" id="ARBA00022448"/>
    </source>
</evidence>
<dbReference type="GO" id="GO:0140359">
    <property type="term" value="F:ABC-type transporter activity"/>
    <property type="evidence" value="ECO:0007669"/>
    <property type="project" value="InterPro"/>
</dbReference>
<keyword evidence="6" id="KW-0378">Hydrolase</keyword>
<dbReference type="EMBL" id="SLVV01000018">
    <property type="protein sequence ID" value="TCN18919.1"/>
    <property type="molecule type" value="Genomic_DNA"/>
</dbReference>
<dbReference type="GO" id="GO:0016887">
    <property type="term" value="F:ATP hydrolysis activity"/>
    <property type="evidence" value="ECO:0007669"/>
    <property type="project" value="InterPro"/>
</dbReference>
<evidence type="ECO:0000256" key="5">
    <source>
        <dbReference type="ARBA" id="ARBA00022741"/>
    </source>
</evidence>
<dbReference type="Proteomes" id="UP000295689">
    <property type="component" value="Unassembled WGS sequence"/>
</dbReference>
<dbReference type="Gene3D" id="1.20.1560.10">
    <property type="entry name" value="ABC transporter type 1, transmembrane domain"/>
    <property type="match status" value="1"/>
</dbReference>
<dbReference type="AlphaFoldDB" id="A0A4R2B121"/>
<dbReference type="SUPFAM" id="SSF90123">
    <property type="entry name" value="ABC transporter transmembrane region"/>
    <property type="match status" value="1"/>
</dbReference>
<evidence type="ECO:0000256" key="12">
    <source>
        <dbReference type="SAM" id="Phobius"/>
    </source>
</evidence>
<dbReference type="SUPFAM" id="SSF52540">
    <property type="entry name" value="P-loop containing nucleoside triphosphate hydrolases"/>
    <property type="match status" value="1"/>
</dbReference>
<evidence type="ECO:0000259" key="13">
    <source>
        <dbReference type="PROSITE" id="PS50893"/>
    </source>
</evidence>
<keyword evidence="8" id="KW-0653">Protein transport</keyword>
<evidence type="ECO:0000256" key="9">
    <source>
        <dbReference type="ARBA" id="ARBA00022989"/>
    </source>
</evidence>
<evidence type="ECO:0000259" key="14">
    <source>
        <dbReference type="PROSITE" id="PS50929"/>
    </source>
</evidence>
<comment type="subcellular location">
    <subcellularLocation>
        <location evidence="1">Cell membrane</location>
        <topology evidence="1">Multi-pass membrane protein</topology>
    </subcellularLocation>
</comment>
<protein>
    <submittedName>
        <fullName evidence="16">ABC-type bacteriocin/lantibiotic exporter with double-glycine peptidase domain</fullName>
    </submittedName>
</protein>
<dbReference type="PANTHER" id="PTHR24221">
    <property type="entry name" value="ATP-BINDING CASSETTE SUB-FAMILY B"/>
    <property type="match status" value="1"/>
</dbReference>
<feature type="domain" description="ABC transmembrane type-1" evidence="14">
    <location>
        <begin position="172"/>
        <end position="451"/>
    </location>
</feature>
<dbReference type="Gene3D" id="3.90.70.10">
    <property type="entry name" value="Cysteine proteinases"/>
    <property type="match status" value="1"/>
</dbReference>
<dbReference type="GO" id="GO:0015031">
    <property type="term" value="P:protein transport"/>
    <property type="evidence" value="ECO:0007669"/>
    <property type="project" value="UniProtKB-KW"/>
</dbReference>
<keyword evidence="6" id="KW-0788">Thiol protease</keyword>
<feature type="domain" description="ABC transporter" evidence="13">
    <location>
        <begin position="487"/>
        <end position="718"/>
    </location>
</feature>
<dbReference type="GO" id="GO:0043213">
    <property type="term" value="P:bacteriocin transport"/>
    <property type="evidence" value="ECO:0007669"/>
    <property type="project" value="UniProtKB-KW"/>
</dbReference>
<evidence type="ECO:0000256" key="4">
    <source>
        <dbReference type="ARBA" id="ARBA00022692"/>
    </source>
</evidence>
<evidence type="ECO:0000256" key="7">
    <source>
        <dbReference type="ARBA" id="ARBA00022840"/>
    </source>
</evidence>
<dbReference type="InterPro" id="IPR011527">
    <property type="entry name" value="ABC1_TM_dom"/>
</dbReference>
<evidence type="ECO:0000256" key="10">
    <source>
        <dbReference type="ARBA" id="ARBA00023136"/>
    </source>
</evidence>
<evidence type="ECO:0000256" key="1">
    <source>
        <dbReference type="ARBA" id="ARBA00004651"/>
    </source>
</evidence>
<dbReference type="PROSITE" id="PS50990">
    <property type="entry name" value="PEPTIDASE_C39"/>
    <property type="match status" value="1"/>
</dbReference>
<feature type="transmembrane region" description="Helical" evidence="12">
    <location>
        <begin position="280"/>
        <end position="302"/>
    </location>
</feature>
<accession>A0A4R2B121</accession>
<dbReference type="InterPro" id="IPR027417">
    <property type="entry name" value="P-loop_NTPase"/>
</dbReference>
<dbReference type="PROSITE" id="PS50893">
    <property type="entry name" value="ABC_TRANSPORTER_2"/>
    <property type="match status" value="1"/>
</dbReference>
<dbReference type="PROSITE" id="PS50929">
    <property type="entry name" value="ABC_TM1F"/>
    <property type="match status" value="1"/>
</dbReference>
<dbReference type="InterPro" id="IPR039421">
    <property type="entry name" value="Type_1_exporter"/>
</dbReference>
<dbReference type="SMART" id="SM00382">
    <property type="entry name" value="AAA"/>
    <property type="match status" value="1"/>
</dbReference>
<evidence type="ECO:0000313" key="17">
    <source>
        <dbReference type="Proteomes" id="UP000295689"/>
    </source>
</evidence>
<feature type="domain" description="Peptidase C39" evidence="15">
    <location>
        <begin position="21"/>
        <end position="141"/>
    </location>
</feature>
<feature type="transmembrane region" description="Helical" evidence="12">
    <location>
        <begin position="172"/>
        <end position="195"/>
    </location>
</feature>
<dbReference type="PROSITE" id="PS00211">
    <property type="entry name" value="ABC_TRANSPORTER_1"/>
    <property type="match status" value="1"/>
</dbReference>
<keyword evidence="2" id="KW-0813">Transport</keyword>
<comment type="caution">
    <text evidence="16">The sequence shown here is derived from an EMBL/GenBank/DDBJ whole genome shotgun (WGS) entry which is preliminary data.</text>
</comment>
<dbReference type="GO" id="GO:0005524">
    <property type="term" value="F:ATP binding"/>
    <property type="evidence" value="ECO:0007669"/>
    <property type="project" value="UniProtKB-KW"/>
</dbReference>
<dbReference type="Pfam" id="PF03412">
    <property type="entry name" value="Peptidase_C39"/>
    <property type="match status" value="1"/>
</dbReference>
<dbReference type="InterPro" id="IPR003439">
    <property type="entry name" value="ABC_transporter-like_ATP-bd"/>
</dbReference>
<feature type="transmembrane region" description="Helical" evidence="12">
    <location>
        <begin position="207"/>
        <end position="227"/>
    </location>
</feature>
<proteinExistence type="predicted"/>
<keyword evidence="10 12" id="KW-0472">Membrane</keyword>
<sequence length="726" mass="81188">MPSRQKQKRKSRWTSVPVVRQMSQNECGPACLSMVFAFHEHKAPLYMLSEECQAYRNGVSALTLKKVSEDHGFKCRAFKLEKLDQLHQISLPAILHWDHSHYVVLDKIGSTSATIVDPAQGKRKISLSELEDHFSGIALTFESTAQVNKGSGSWGSKSKLLYYALIKPKYSILMIVFSVLVQALSLIVPFVIGYIVDRHMDLQESQFSNFFLIIGAIFVTSLLFSFIRSILFVQLQKHISTELSVDYLRHLLKLPLTFFEQRNTGDLATRLNNISMIREILSTSGIAVILDLTMILVCLVTMFTQSVFLSGITLIIAVTEIFLMLLFLDSIRSYSQQELAVQGTSQSYLMEGLRSIQLVKSTRREDKILNGWTGIFSEQMRYFSLRFYRSGLLNSIVSSIGLVAPLLLLMLGMREISNGVMTIGALIAFNSVALSFLMPINSVITYFQSFQILFSAFDRVFDVLSAKTEQNPQLGEKTKVDLKTTPILFENVTFSYKGESPVLQDISLSVQPGQKIGIVGPTGSGKSSLIKLVLGLYTPSDGSIYYGTESMDQVDYEDLRTQIGIVLQDTFLFNDTIYKNISFFDDLPATQLEQAAQMATLHEDILSMPLKYNTVIGENGQNLSGGQRQRLAIARALATNPSLLILDEATSQMDSLTEKRLNDTFRKNGITQLVIAHRLAAVTDADAIVVIDKGKVQAIGTHEVLIDECELYRSLWSQQAKMVAYS</sequence>
<dbReference type="CDD" id="cd18555">
    <property type="entry name" value="ABC_6TM_T1SS_like"/>
    <property type="match status" value="1"/>
</dbReference>
<keyword evidence="3" id="KW-1003">Cell membrane</keyword>
<dbReference type="InterPro" id="IPR036640">
    <property type="entry name" value="ABC1_TM_sf"/>
</dbReference>
<keyword evidence="4 12" id="KW-0812">Transmembrane</keyword>
<evidence type="ECO:0000256" key="3">
    <source>
        <dbReference type="ARBA" id="ARBA00022475"/>
    </source>
</evidence>
<dbReference type="GO" id="GO:0006508">
    <property type="term" value="P:proteolysis"/>
    <property type="evidence" value="ECO:0007669"/>
    <property type="project" value="InterPro"/>
</dbReference>
<organism evidence="16 17">
    <name type="scientific">Mesobacillus foraminis</name>
    <dbReference type="NCBI Taxonomy" id="279826"/>
    <lineage>
        <taxon>Bacteria</taxon>
        <taxon>Bacillati</taxon>
        <taxon>Bacillota</taxon>
        <taxon>Bacilli</taxon>
        <taxon>Bacillales</taxon>
        <taxon>Bacillaceae</taxon>
        <taxon>Mesobacillus</taxon>
    </lineage>
</organism>
<dbReference type="PANTHER" id="PTHR24221:SF654">
    <property type="entry name" value="ATP-BINDING CASSETTE SUB-FAMILY B MEMBER 6"/>
    <property type="match status" value="1"/>
</dbReference>
<dbReference type="GO" id="GO:0005886">
    <property type="term" value="C:plasma membrane"/>
    <property type="evidence" value="ECO:0007669"/>
    <property type="project" value="UniProtKB-SubCell"/>
</dbReference>
<dbReference type="InterPro" id="IPR017871">
    <property type="entry name" value="ABC_transporter-like_CS"/>
</dbReference>
<dbReference type="Gene3D" id="3.40.50.300">
    <property type="entry name" value="P-loop containing nucleotide triphosphate hydrolases"/>
    <property type="match status" value="1"/>
</dbReference>
<feature type="transmembrane region" description="Helical" evidence="12">
    <location>
        <begin position="308"/>
        <end position="328"/>
    </location>
</feature>
<dbReference type="Pfam" id="PF00664">
    <property type="entry name" value="ABC_membrane"/>
    <property type="match status" value="1"/>
</dbReference>
<dbReference type="InterPro" id="IPR003593">
    <property type="entry name" value="AAA+_ATPase"/>
</dbReference>
<name>A0A4R2B121_9BACI</name>
<reference evidence="16 17" key="1">
    <citation type="journal article" date="2015" name="Stand. Genomic Sci.">
        <title>Genomic Encyclopedia of Bacterial and Archaeal Type Strains, Phase III: the genomes of soil and plant-associated and newly described type strains.</title>
        <authorList>
            <person name="Whitman W.B."/>
            <person name="Woyke T."/>
            <person name="Klenk H.P."/>
            <person name="Zhou Y."/>
            <person name="Lilburn T.G."/>
            <person name="Beck B.J."/>
            <person name="De Vos P."/>
            <person name="Vandamme P."/>
            <person name="Eisen J.A."/>
            <person name="Garrity G."/>
            <person name="Hugenholtz P."/>
            <person name="Kyrpides N.C."/>
        </authorList>
    </citation>
    <scope>NUCLEOTIDE SEQUENCE [LARGE SCALE GENOMIC DNA]</scope>
    <source>
        <strain evidence="16 17">CV53</strain>
    </source>
</reference>
<evidence type="ECO:0000256" key="8">
    <source>
        <dbReference type="ARBA" id="ARBA00022927"/>
    </source>
</evidence>
<evidence type="ECO:0000256" key="6">
    <source>
        <dbReference type="ARBA" id="ARBA00022807"/>
    </source>
</evidence>